<evidence type="ECO:0000313" key="2">
    <source>
        <dbReference type="EMBL" id="MDX5931746.1"/>
    </source>
</evidence>
<dbReference type="AlphaFoldDB" id="A0AAW9DS73"/>
<proteinExistence type="predicted"/>
<sequence>MNYLYMVSGKPDWTQIMVSYIANRVGRKRINDEFMSARFPAGTFARIDANLREREARSDFIRLAVDAEIARREGASGPPPAKKKPAAPSDQG</sequence>
<dbReference type="Proteomes" id="UP001279553">
    <property type="component" value="Unassembled WGS sequence"/>
</dbReference>
<accession>A0AAW9DS73</accession>
<organism evidence="2 3">
    <name type="scientific">Acidiphilium acidophilum</name>
    <name type="common">Thiobacillus acidophilus</name>
    <dbReference type="NCBI Taxonomy" id="76588"/>
    <lineage>
        <taxon>Bacteria</taxon>
        <taxon>Pseudomonadati</taxon>
        <taxon>Pseudomonadota</taxon>
        <taxon>Alphaproteobacteria</taxon>
        <taxon>Acetobacterales</taxon>
        <taxon>Acidocellaceae</taxon>
        <taxon>Acidiphilium</taxon>
    </lineage>
</organism>
<dbReference type="EMBL" id="JAWXYB010000018">
    <property type="protein sequence ID" value="MDX5931746.1"/>
    <property type="molecule type" value="Genomic_DNA"/>
</dbReference>
<comment type="caution">
    <text evidence="2">The sequence shown here is derived from an EMBL/GenBank/DDBJ whole genome shotgun (WGS) entry which is preliminary data.</text>
</comment>
<name>A0AAW9DS73_ACIAO</name>
<reference evidence="2 3" key="1">
    <citation type="submission" date="2023-11" db="EMBL/GenBank/DDBJ databases">
        <title>MicrobeMod: A computational toolkit for identifying prokaryotic methylation and restriction-modification with nanopore sequencing.</title>
        <authorList>
            <person name="Crits-Christoph A."/>
            <person name="Kang S.C."/>
            <person name="Lee H."/>
            <person name="Ostrov N."/>
        </authorList>
    </citation>
    <scope>NUCLEOTIDE SEQUENCE [LARGE SCALE GENOMIC DNA]</scope>
    <source>
        <strain evidence="2 3">DSMZ 700</strain>
    </source>
</reference>
<feature type="region of interest" description="Disordered" evidence="1">
    <location>
        <begin position="71"/>
        <end position="92"/>
    </location>
</feature>
<protein>
    <submittedName>
        <fullName evidence="2">Uncharacterized protein</fullName>
    </submittedName>
</protein>
<keyword evidence="3" id="KW-1185">Reference proteome</keyword>
<evidence type="ECO:0000313" key="3">
    <source>
        <dbReference type="Proteomes" id="UP001279553"/>
    </source>
</evidence>
<gene>
    <name evidence="2" type="ORF">SIL87_13330</name>
</gene>
<evidence type="ECO:0000256" key="1">
    <source>
        <dbReference type="SAM" id="MobiDB-lite"/>
    </source>
</evidence>